<feature type="active site" description="Charge relay system" evidence="5">
    <location>
        <position position="408"/>
    </location>
</feature>
<dbReference type="Pfam" id="PF13620">
    <property type="entry name" value="CarboxypepD_reg"/>
    <property type="match status" value="1"/>
</dbReference>
<dbReference type="AlphaFoldDB" id="A0A5S4F3R4"/>
<dbReference type="OrthoDB" id="9813435at2"/>
<dbReference type="Gene3D" id="2.60.40.1120">
    <property type="entry name" value="Carboxypeptidase-like, regulatory domain"/>
    <property type="match status" value="1"/>
</dbReference>
<proteinExistence type="inferred from homology"/>
<dbReference type="SUPFAM" id="SSF52743">
    <property type="entry name" value="Subtilisin-like"/>
    <property type="match status" value="1"/>
</dbReference>
<dbReference type="PANTHER" id="PTHR43399">
    <property type="entry name" value="SUBTILISIN-RELATED"/>
    <property type="match status" value="1"/>
</dbReference>
<feature type="chain" id="PRO_5024273904" evidence="6">
    <location>
        <begin position="30"/>
        <end position="832"/>
    </location>
</feature>
<dbReference type="InterPro" id="IPR051048">
    <property type="entry name" value="Peptidase_S8/S53_subtilisin"/>
</dbReference>
<dbReference type="InterPro" id="IPR000209">
    <property type="entry name" value="Peptidase_S8/S53_dom"/>
</dbReference>
<comment type="caution">
    <text evidence="8">The sequence shown here is derived from an EMBL/GenBank/DDBJ whole genome shotgun (WGS) entry which is preliminary data.</text>
</comment>
<evidence type="ECO:0000256" key="3">
    <source>
        <dbReference type="ARBA" id="ARBA00022801"/>
    </source>
</evidence>
<keyword evidence="6" id="KW-0732">Signal</keyword>
<dbReference type="PROSITE" id="PS00138">
    <property type="entry name" value="SUBTILASE_SER"/>
    <property type="match status" value="1"/>
</dbReference>
<feature type="signal peptide" evidence="6">
    <location>
        <begin position="1"/>
        <end position="29"/>
    </location>
</feature>
<feature type="active site" description="Charge relay system" evidence="5">
    <location>
        <position position="235"/>
    </location>
</feature>
<keyword evidence="9" id="KW-1185">Reference proteome</keyword>
<evidence type="ECO:0000256" key="5">
    <source>
        <dbReference type="PROSITE-ProRule" id="PRU01240"/>
    </source>
</evidence>
<feature type="active site" description="Charge relay system" evidence="5">
    <location>
        <position position="188"/>
    </location>
</feature>
<dbReference type="InterPro" id="IPR023828">
    <property type="entry name" value="Peptidase_S8_Ser-AS"/>
</dbReference>
<evidence type="ECO:0000256" key="1">
    <source>
        <dbReference type="ARBA" id="ARBA00011073"/>
    </source>
</evidence>
<dbReference type="SUPFAM" id="SSF49899">
    <property type="entry name" value="Concanavalin A-like lectins/glucanases"/>
    <property type="match status" value="1"/>
</dbReference>
<feature type="domain" description="Peptidase S8/S53" evidence="7">
    <location>
        <begin position="179"/>
        <end position="430"/>
    </location>
</feature>
<evidence type="ECO:0000259" key="7">
    <source>
        <dbReference type="Pfam" id="PF00082"/>
    </source>
</evidence>
<evidence type="ECO:0000313" key="8">
    <source>
        <dbReference type="EMBL" id="TMR10770.1"/>
    </source>
</evidence>
<reference evidence="8 9" key="1">
    <citation type="submission" date="2019-05" db="EMBL/GenBank/DDBJ databases">
        <title>Draft genome sequence of Nonomuraea zeae DSM 100528.</title>
        <authorList>
            <person name="Saricaoglu S."/>
            <person name="Isik K."/>
        </authorList>
    </citation>
    <scope>NUCLEOTIDE SEQUENCE [LARGE SCALE GENOMIC DNA]</scope>
    <source>
        <strain evidence="8 9">DSM 100528</strain>
    </source>
</reference>
<dbReference type="GO" id="GO:0004252">
    <property type="term" value="F:serine-type endopeptidase activity"/>
    <property type="evidence" value="ECO:0007669"/>
    <property type="project" value="UniProtKB-UniRule"/>
</dbReference>
<organism evidence="8 9">
    <name type="scientific">Nonomuraea zeae</name>
    <dbReference type="NCBI Taxonomy" id="1642303"/>
    <lineage>
        <taxon>Bacteria</taxon>
        <taxon>Bacillati</taxon>
        <taxon>Actinomycetota</taxon>
        <taxon>Actinomycetes</taxon>
        <taxon>Streptosporangiales</taxon>
        <taxon>Streptosporangiaceae</taxon>
        <taxon>Nonomuraea</taxon>
    </lineage>
</organism>
<keyword evidence="2 5" id="KW-0645">Protease</keyword>
<gene>
    <name evidence="8" type="ORF">ETD85_60085</name>
</gene>
<evidence type="ECO:0000256" key="2">
    <source>
        <dbReference type="ARBA" id="ARBA00022670"/>
    </source>
</evidence>
<keyword evidence="4 5" id="KW-0720">Serine protease</keyword>
<evidence type="ECO:0000256" key="4">
    <source>
        <dbReference type="ARBA" id="ARBA00022825"/>
    </source>
</evidence>
<sequence length="832" mass="86818">MRLTRMATATACVLALAAGSFAVTSPAQAEPAPPKVARTLMETFATTGKADFWVRLSDKADLAPARKINGRTARGEEVVERLQATAADSQEPLRDLLKAEGVKSTAYWATNAVYVKGASEALARKIAGMKGVEEIRPPKTYAIPEPIRAKALSSAVQGIAWGVSNINADDVWARTGRRGEDIVVANVDSGVQFDHPALVKSYRGNNGDGTFTHDHNWIDPLGNCPTAAPCDRHGHGTHTMGTMAGDDGAGTQIGVAPGVKWIAGVGCPDGSCPEEALVRSSQWMLAPTDLSGRNPDVSKRPHIVNNSWGSDPSNDPMFEDIQLAWAASGIMGIWSNGNSGAACRTSGAPGSRTINYSVGAYDANNKIAGFSSRGSGQDGAVKPDISAPGVQILSSLPGNGYAAWDGTSMAAPHVSGAVALLWSARPEYARDIDGTRLLLDLSAIDTDDTSCGGTAADNNVYGEGRLDALALVQAGTTGTATLTGRVSDAATEQPVAGATVALTGPMSRTATVGADAAYTFTLAAGDYQLKVTAFGYQPTTRTVTLTKENTLTHDIALAPTERVNLTGTVADGSGLGRPLGAKIIADDGAGHRWSAEADPGTGGYTLPLLPATTYTVSYTSTVPGYDPATRQVAMGDAGQRLDMGLTVSLACTAAGYHVTRAGSTQSFDGSKQPRGWTVTNVELDIPNYDYQPGWVFSDRGGRGNHTGGKGGFAIVDSLRSGKGHIQNSYLTSPSYDLGRRTKTMLEFAHDLRPAINSTTSVDLSVDGGRTWTTVWSAKGYPGAAGPATQVIPLPQAAGQRNVKFRLHYLGQNSGWWAVDDAFIGDRACAVAG</sequence>
<dbReference type="Pfam" id="PF00082">
    <property type="entry name" value="Peptidase_S8"/>
    <property type="match status" value="1"/>
</dbReference>
<dbReference type="Proteomes" id="UP000306628">
    <property type="component" value="Unassembled WGS sequence"/>
</dbReference>
<keyword evidence="3 5" id="KW-0378">Hydrolase</keyword>
<evidence type="ECO:0000256" key="6">
    <source>
        <dbReference type="SAM" id="SignalP"/>
    </source>
</evidence>
<dbReference type="PROSITE" id="PS51892">
    <property type="entry name" value="SUBTILASE"/>
    <property type="match status" value="1"/>
</dbReference>
<comment type="similarity">
    <text evidence="1 5">Belongs to the peptidase S8 family.</text>
</comment>
<dbReference type="InterPro" id="IPR036852">
    <property type="entry name" value="Peptidase_S8/S53_dom_sf"/>
</dbReference>
<dbReference type="InterPro" id="IPR013784">
    <property type="entry name" value="Carb-bd-like_fold"/>
</dbReference>
<dbReference type="SUPFAM" id="SSF49452">
    <property type="entry name" value="Starch-binding domain-like"/>
    <property type="match status" value="1"/>
</dbReference>
<dbReference type="GO" id="GO:0030246">
    <property type="term" value="F:carbohydrate binding"/>
    <property type="evidence" value="ECO:0007669"/>
    <property type="project" value="InterPro"/>
</dbReference>
<accession>A0A5S4F3R4</accession>
<dbReference type="PANTHER" id="PTHR43399:SF4">
    <property type="entry name" value="CELL WALL-ASSOCIATED PROTEASE"/>
    <property type="match status" value="1"/>
</dbReference>
<name>A0A5S4F3R4_9ACTN</name>
<dbReference type="InterPro" id="IPR015500">
    <property type="entry name" value="Peptidase_S8_subtilisin-rel"/>
</dbReference>
<dbReference type="Gene3D" id="2.60.120.260">
    <property type="entry name" value="Galactose-binding domain-like"/>
    <property type="match status" value="1"/>
</dbReference>
<evidence type="ECO:0000313" key="9">
    <source>
        <dbReference type="Proteomes" id="UP000306628"/>
    </source>
</evidence>
<dbReference type="Gene3D" id="3.40.50.200">
    <property type="entry name" value="Peptidase S8/S53 domain"/>
    <property type="match status" value="1"/>
</dbReference>
<dbReference type="RefSeq" id="WP_138698727.1">
    <property type="nucleotide sequence ID" value="NZ_VCKX01000506.1"/>
</dbReference>
<dbReference type="InterPro" id="IPR013320">
    <property type="entry name" value="ConA-like_dom_sf"/>
</dbReference>
<dbReference type="PRINTS" id="PR00723">
    <property type="entry name" value="SUBTILISIN"/>
</dbReference>
<protein>
    <submittedName>
        <fullName evidence="8">PEGA domain-containing protein</fullName>
    </submittedName>
</protein>
<dbReference type="GO" id="GO:0006508">
    <property type="term" value="P:proteolysis"/>
    <property type="evidence" value="ECO:0007669"/>
    <property type="project" value="UniProtKB-KW"/>
</dbReference>
<dbReference type="EMBL" id="VCKX01000506">
    <property type="protein sequence ID" value="TMR10770.1"/>
    <property type="molecule type" value="Genomic_DNA"/>
</dbReference>